<dbReference type="SMART" id="SM00327">
    <property type="entry name" value="VWA"/>
    <property type="match status" value="1"/>
</dbReference>
<feature type="non-terminal residue" evidence="2">
    <location>
        <position position="1"/>
    </location>
</feature>
<feature type="domain" description="VWFA" evidence="1">
    <location>
        <begin position="62"/>
        <end position="227"/>
    </location>
</feature>
<protein>
    <recommendedName>
        <fullName evidence="1">VWFA domain-containing protein</fullName>
    </recommendedName>
</protein>
<dbReference type="Gene3D" id="3.40.50.410">
    <property type="entry name" value="von Willebrand factor, type A domain"/>
    <property type="match status" value="1"/>
</dbReference>
<organism evidence="2 3">
    <name type="scientific">Candidatus Portnoybacteria bacterium CG10_big_fil_rev_8_21_14_0_10_40_22</name>
    <dbReference type="NCBI Taxonomy" id="1974814"/>
    <lineage>
        <taxon>Bacteria</taxon>
        <taxon>Candidatus Portnoyibacteriota</taxon>
    </lineage>
</organism>
<evidence type="ECO:0000313" key="3">
    <source>
        <dbReference type="Proteomes" id="UP000231347"/>
    </source>
</evidence>
<dbReference type="Proteomes" id="UP000231347">
    <property type="component" value="Unassembled WGS sequence"/>
</dbReference>
<dbReference type="InterPro" id="IPR002035">
    <property type="entry name" value="VWF_A"/>
</dbReference>
<sequence length="270" mass="29668">GGTITQVDMSSFPPVIIAYVSIEDANGEPIDWLKPKDFLINNNDTPITKFNLAPISSSDQSAIVLAMDVSGSTAGQPLISSKAGAQTFITMLDDNDLIELIKFNQDIDVLVSWQKDKKKLSQEIKKLRAQGNTAIYDALNKGVDDLMRTKQGQKAIVLFTDGSDTDSQCSMKITLDKANMAQIPIYVIGLKSKDLSPVTLNKIASETNGRYLEADNPDELQAMYQKIGNKIKKQYCIVMTVSESNLPIQNSLTISIGRKNGINLAKTYER</sequence>
<dbReference type="InterPro" id="IPR017802">
    <property type="entry name" value="VWFA-rel_acidobac-type"/>
</dbReference>
<evidence type="ECO:0000259" key="1">
    <source>
        <dbReference type="PROSITE" id="PS50234"/>
    </source>
</evidence>
<dbReference type="AlphaFoldDB" id="A0A2M8KGD7"/>
<dbReference type="CDD" id="cd00198">
    <property type="entry name" value="vWFA"/>
    <property type="match status" value="1"/>
</dbReference>
<dbReference type="PROSITE" id="PS50234">
    <property type="entry name" value="VWFA"/>
    <property type="match status" value="1"/>
</dbReference>
<dbReference type="EMBL" id="PFDY01000018">
    <property type="protein sequence ID" value="PJE58996.1"/>
    <property type="molecule type" value="Genomic_DNA"/>
</dbReference>
<gene>
    <name evidence="2" type="ORF">COU83_00725</name>
</gene>
<evidence type="ECO:0000313" key="2">
    <source>
        <dbReference type="EMBL" id="PJE58996.1"/>
    </source>
</evidence>
<comment type="caution">
    <text evidence="2">The sequence shown here is derived from an EMBL/GenBank/DDBJ whole genome shotgun (WGS) entry which is preliminary data.</text>
</comment>
<reference evidence="3" key="1">
    <citation type="submission" date="2017-09" db="EMBL/GenBank/DDBJ databases">
        <title>Depth-based differentiation of microbial function through sediment-hosted aquifers and enrichment of novel symbionts in the deep terrestrial subsurface.</title>
        <authorList>
            <person name="Probst A.J."/>
            <person name="Ladd B."/>
            <person name="Jarett J.K."/>
            <person name="Geller-Mcgrath D.E."/>
            <person name="Sieber C.M.K."/>
            <person name="Emerson J.B."/>
            <person name="Anantharaman K."/>
            <person name="Thomas B.C."/>
            <person name="Malmstrom R."/>
            <person name="Stieglmeier M."/>
            <person name="Klingl A."/>
            <person name="Woyke T."/>
            <person name="Ryan C.M."/>
            <person name="Banfield J.F."/>
        </authorList>
    </citation>
    <scope>NUCLEOTIDE SEQUENCE [LARGE SCALE GENOMIC DNA]</scope>
</reference>
<dbReference type="NCBIfam" id="TIGR03436">
    <property type="entry name" value="acidobact_VWFA"/>
    <property type="match status" value="1"/>
</dbReference>
<dbReference type="SUPFAM" id="SSF53300">
    <property type="entry name" value="vWA-like"/>
    <property type="match status" value="1"/>
</dbReference>
<dbReference type="InterPro" id="IPR036465">
    <property type="entry name" value="vWFA_dom_sf"/>
</dbReference>
<dbReference type="Pfam" id="PF00092">
    <property type="entry name" value="VWA"/>
    <property type="match status" value="1"/>
</dbReference>
<proteinExistence type="predicted"/>
<accession>A0A2M8KGD7</accession>
<name>A0A2M8KGD7_9BACT</name>